<dbReference type="InterPro" id="IPR036259">
    <property type="entry name" value="MFS_trans_sf"/>
</dbReference>
<dbReference type="GO" id="GO:0016020">
    <property type="term" value="C:membrane"/>
    <property type="evidence" value="ECO:0007669"/>
    <property type="project" value="UniProtKB-SubCell"/>
</dbReference>
<evidence type="ECO:0000256" key="3">
    <source>
        <dbReference type="ARBA" id="ARBA00022989"/>
    </source>
</evidence>
<dbReference type="PANTHER" id="PTHR48022:SF91">
    <property type="entry name" value="MAJOR FACILITATOR SUPERFAMILY (MFS) PROFILE DOMAIN-CONTAINING PROTEIN-RELATED"/>
    <property type="match status" value="1"/>
</dbReference>
<proteinExistence type="predicted"/>
<dbReference type="Pfam" id="PF00083">
    <property type="entry name" value="Sugar_tr"/>
    <property type="match status" value="1"/>
</dbReference>
<dbReference type="AlphaFoldDB" id="A0A7R7XTK3"/>
<accession>A0A7R7XTK3</accession>
<dbReference type="InterPro" id="IPR005828">
    <property type="entry name" value="MFS_sugar_transport-like"/>
</dbReference>
<dbReference type="KEGG" id="apuu:APUU_60528A"/>
<dbReference type="GO" id="GO:0005351">
    <property type="term" value="F:carbohydrate:proton symporter activity"/>
    <property type="evidence" value="ECO:0007669"/>
    <property type="project" value="TreeGrafter"/>
</dbReference>
<sequence>MCKLYGAHHNHRVIIDELSGIKDQLEAESAARGGFYGWIEMFQGPRMSYRIILGVALQAFQQLTGANYFFYYEAMVPYN</sequence>
<dbReference type="GeneID" id="64977485"/>
<reference evidence="5" key="2">
    <citation type="submission" date="2021-02" db="EMBL/GenBank/DDBJ databases">
        <title>Aspergillus puulaauensis MK2 genome sequence.</title>
        <authorList>
            <person name="Futagami T."/>
            <person name="Mori K."/>
            <person name="Kadooka C."/>
            <person name="Tanaka T."/>
        </authorList>
    </citation>
    <scope>NUCLEOTIDE SEQUENCE</scope>
    <source>
        <strain evidence="5">MK2</strain>
    </source>
</reference>
<name>A0A7R7XTK3_9EURO</name>
<keyword evidence="4" id="KW-0472">Membrane</keyword>
<dbReference type="RefSeq" id="XP_041559674.1">
    <property type="nucleotide sequence ID" value="XM_041693778.1"/>
</dbReference>
<keyword evidence="6" id="KW-1185">Reference proteome</keyword>
<evidence type="ECO:0000313" key="6">
    <source>
        <dbReference type="Proteomes" id="UP000654913"/>
    </source>
</evidence>
<gene>
    <name evidence="5" type="ORF">APUU_60528A</name>
</gene>
<evidence type="ECO:0000256" key="4">
    <source>
        <dbReference type="ARBA" id="ARBA00023136"/>
    </source>
</evidence>
<keyword evidence="3" id="KW-1133">Transmembrane helix</keyword>
<dbReference type="PANTHER" id="PTHR48022">
    <property type="entry name" value="PLASTIDIC GLUCOSE TRANSPORTER 4"/>
    <property type="match status" value="1"/>
</dbReference>
<organism evidence="5 6">
    <name type="scientific">Aspergillus puulaauensis</name>
    <dbReference type="NCBI Taxonomy" id="1220207"/>
    <lineage>
        <taxon>Eukaryota</taxon>
        <taxon>Fungi</taxon>
        <taxon>Dikarya</taxon>
        <taxon>Ascomycota</taxon>
        <taxon>Pezizomycotina</taxon>
        <taxon>Eurotiomycetes</taxon>
        <taxon>Eurotiomycetidae</taxon>
        <taxon>Eurotiales</taxon>
        <taxon>Aspergillaceae</taxon>
        <taxon>Aspergillus</taxon>
    </lineage>
</organism>
<evidence type="ECO:0000256" key="1">
    <source>
        <dbReference type="ARBA" id="ARBA00004141"/>
    </source>
</evidence>
<dbReference type="EMBL" id="AP024448">
    <property type="protein sequence ID" value="BCS27480.1"/>
    <property type="molecule type" value="Genomic_DNA"/>
</dbReference>
<dbReference type="OrthoDB" id="2241241at2759"/>
<dbReference type="Gene3D" id="1.20.1250.20">
    <property type="entry name" value="MFS general substrate transporter like domains"/>
    <property type="match status" value="1"/>
</dbReference>
<keyword evidence="2" id="KW-0812">Transmembrane</keyword>
<dbReference type="InterPro" id="IPR050360">
    <property type="entry name" value="MFS_Sugar_Transporters"/>
</dbReference>
<reference evidence="5" key="1">
    <citation type="submission" date="2021-01" db="EMBL/GenBank/DDBJ databases">
        <authorList>
            <consortium name="Aspergillus puulaauensis MK2 genome sequencing consortium"/>
            <person name="Kazuki M."/>
            <person name="Futagami T."/>
        </authorList>
    </citation>
    <scope>NUCLEOTIDE SEQUENCE</scope>
    <source>
        <strain evidence="5">MK2</strain>
    </source>
</reference>
<evidence type="ECO:0000313" key="5">
    <source>
        <dbReference type="EMBL" id="BCS27480.1"/>
    </source>
</evidence>
<protein>
    <submittedName>
        <fullName evidence="5">Uncharacterized protein</fullName>
    </submittedName>
</protein>
<comment type="subcellular location">
    <subcellularLocation>
        <location evidence="1">Membrane</location>
        <topology evidence="1">Multi-pass membrane protein</topology>
    </subcellularLocation>
</comment>
<evidence type="ECO:0000256" key="2">
    <source>
        <dbReference type="ARBA" id="ARBA00022692"/>
    </source>
</evidence>
<dbReference type="Proteomes" id="UP000654913">
    <property type="component" value="Chromosome 6"/>
</dbReference>